<feature type="compositionally biased region" description="Basic and acidic residues" evidence="1">
    <location>
        <begin position="25"/>
        <end position="47"/>
    </location>
</feature>
<proteinExistence type="predicted"/>
<evidence type="ECO:0000313" key="2">
    <source>
        <dbReference type="EMBL" id="NIZ69198.1"/>
    </source>
</evidence>
<name>A0A968GEU0_9SPIO</name>
<organism evidence="2 3">
    <name type="scientific">Entomospira culicis</name>
    <dbReference type="NCBI Taxonomy" id="2719989"/>
    <lineage>
        <taxon>Bacteria</taxon>
        <taxon>Pseudomonadati</taxon>
        <taxon>Spirochaetota</taxon>
        <taxon>Spirochaetia</taxon>
        <taxon>Spirochaetales</taxon>
        <taxon>Spirochaetaceae</taxon>
        <taxon>Entomospira</taxon>
    </lineage>
</organism>
<gene>
    <name evidence="2" type="ORF">HCT48_03090</name>
</gene>
<dbReference type="AlphaFoldDB" id="A0A968GEU0"/>
<sequence>MGVSGIEQMAYLARQADIGKEQAIDKEQKRALRKKMEESEQLRHVEKSQAVPSMSENDKIEALGRDDSSDEQRRASQKGSDDEVIAKKSHYYHDPSLGGHIDISS</sequence>
<evidence type="ECO:0000256" key="1">
    <source>
        <dbReference type="SAM" id="MobiDB-lite"/>
    </source>
</evidence>
<dbReference type="EMBL" id="JAATLM010000001">
    <property type="protein sequence ID" value="NIZ69198.1"/>
    <property type="molecule type" value="Genomic_DNA"/>
</dbReference>
<protein>
    <submittedName>
        <fullName evidence="2">Uncharacterized protein</fullName>
    </submittedName>
</protein>
<accession>A0A968GEU0</accession>
<dbReference type="RefSeq" id="WP_167695296.1">
    <property type="nucleotide sequence ID" value="NZ_CP118181.1"/>
</dbReference>
<keyword evidence="3" id="KW-1185">Reference proteome</keyword>
<reference evidence="2" key="1">
    <citation type="submission" date="2020-03" db="EMBL/GenBank/DDBJ databases">
        <title>Spirochaetal bacteria isolated from arthropods constitute a novel genus Entomospira genus novum within the order Spirochaetales.</title>
        <authorList>
            <person name="Grana-Miraglia L."/>
            <person name="Sikutova S."/>
            <person name="Fingerle V."/>
            <person name="Sing A."/>
            <person name="Castillo-Ramirez S."/>
            <person name="Margos G."/>
            <person name="Rudolf I."/>
        </authorList>
    </citation>
    <scope>NUCLEOTIDE SEQUENCE</scope>
    <source>
        <strain evidence="2">BR149</strain>
    </source>
</reference>
<comment type="caution">
    <text evidence="2">The sequence shown here is derived from an EMBL/GenBank/DDBJ whole genome shotgun (WGS) entry which is preliminary data.</text>
</comment>
<feature type="compositionally biased region" description="Basic and acidic residues" evidence="1">
    <location>
        <begin position="56"/>
        <end position="86"/>
    </location>
</feature>
<evidence type="ECO:0000313" key="3">
    <source>
        <dbReference type="Proteomes" id="UP000778951"/>
    </source>
</evidence>
<feature type="region of interest" description="Disordered" evidence="1">
    <location>
        <begin position="25"/>
        <end position="105"/>
    </location>
</feature>
<dbReference type="Proteomes" id="UP000778951">
    <property type="component" value="Unassembled WGS sequence"/>
</dbReference>